<dbReference type="EMBL" id="CAJNOM010000129">
    <property type="protein sequence ID" value="CAF1104875.1"/>
    <property type="molecule type" value="Genomic_DNA"/>
</dbReference>
<name>A0A814PIM9_9BILA</name>
<dbReference type="SUPFAM" id="SSF47769">
    <property type="entry name" value="SAM/Pointed domain"/>
    <property type="match status" value="1"/>
</dbReference>
<accession>A0A814PIM9</accession>
<organism evidence="3 4">
    <name type="scientific">Adineta steineri</name>
    <dbReference type="NCBI Taxonomy" id="433720"/>
    <lineage>
        <taxon>Eukaryota</taxon>
        <taxon>Metazoa</taxon>
        <taxon>Spiralia</taxon>
        <taxon>Gnathifera</taxon>
        <taxon>Rotifera</taxon>
        <taxon>Eurotatoria</taxon>
        <taxon>Bdelloidea</taxon>
        <taxon>Adinetida</taxon>
        <taxon>Adinetidae</taxon>
        <taxon>Adineta</taxon>
    </lineage>
</organism>
<evidence type="ECO:0000259" key="2">
    <source>
        <dbReference type="PROSITE" id="PS50105"/>
    </source>
</evidence>
<dbReference type="GO" id="GO:0007165">
    <property type="term" value="P:signal transduction"/>
    <property type="evidence" value="ECO:0007669"/>
    <property type="project" value="InterPro"/>
</dbReference>
<evidence type="ECO:0000313" key="4">
    <source>
        <dbReference type="Proteomes" id="UP000663832"/>
    </source>
</evidence>
<comment type="caution">
    <text evidence="3">The sequence shown here is derived from an EMBL/GenBank/DDBJ whole genome shotgun (WGS) entry which is preliminary data.</text>
</comment>
<dbReference type="InterPro" id="IPR000157">
    <property type="entry name" value="TIR_dom"/>
</dbReference>
<feature type="compositionally biased region" description="Low complexity" evidence="1">
    <location>
        <begin position="1128"/>
        <end position="1137"/>
    </location>
</feature>
<feature type="compositionally biased region" description="Polar residues" evidence="1">
    <location>
        <begin position="1154"/>
        <end position="1170"/>
    </location>
</feature>
<protein>
    <recommendedName>
        <fullName evidence="2">SAM domain-containing protein</fullName>
    </recommendedName>
</protein>
<feature type="region of interest" description="Disordered" evidence="1">
    <location>
        <begin position="78"/>
        <end position="119"/>
    </location>
</feature>
<dbReference type="InterPro" id="IPR001660">
    <property type="entry name" value="SAM"/>
</dbReference>
<dbReference type="PANTHER" id="PTHR46270:SF2">
    <property type="entry name" value="TIR DOMAIN-CONTAINING PROTEIN"/>
    <property type="match status" value="1"/>
</dbReference>
<feature type="compositionally biased region" description="Basic and acidic residues" evidence="1">
    <location>
        <begin position="109"/>
        <end position="119"/>
    </location>
</feature>
<reference evidence="3" key="1">
    <citation type="submission" date="2021-02" db="EMBL/GenBank/DDBJ databases">
        <authorList>
            <person name="Nowell W R."/>
        </authorList>
    </citation>
    <scope>NUCLEOTIDE SEQUENCE</scope>
</reference>
<dbReference type="PANTHER" id="PTHR46270">
    <property type="entry name" value="ARMADILLO-TYPE FOLD-RELATED"/>
    <property type="match status" value="1"/>
</dbReference>
<feature type="compositionally biased region" description="Polar residues" evidence="1">
    <location>
        <begin position="95"/>
        <end position="108"/>
    </location>
</feature>
<dbReference type="PROSITE" id="PS50105">
    <property type="entry name" value="SAM_DOMAIN"/>
    <property type="match status" value="1"/>
</dbReference>
<dbReference type="Pfam" id="PF07647">
    <property type="entry name" value="SAM_2"/>
    <property type="match status" value="1"/>
</dbReference>
<proteinExistence type="predicted"/>
<keyword evidence="4" id="KW-1185">Reference proteome</keyword>
<feature type="compositionally biased region" description="Basic and acidic residues" evidence="1">
    <location>
        <begin position="1173"/>
        <end position="1185"/>
    </location>
</feature>
<dbReference type="Gene3D" id="1.10.150.50">
    <property type="entry name" value="Transcription Factor, Ets-1"/>
    <property type="match status" value="1"/>
</dbReference>
<dbReference type="InterPro" id="IPR013761">
    <property type="entry name" value="SAM/pointed_sf"/>
</dbReference>
<gene>
    <name evidence="3" type="ORF">QVE165_LOCUS20508</name>
</gene>
<feature type="domain" description="SAM" evidence="2">
    <location>
        <begin position="4"/>
        <end position="46"/>
    </location>
</feature>
<feature type="compositionally biased region" description="Basic residues" evidence="1">
    <location>
        <begin position="1140"/>
        <end position="1152"/>
    </location>
</feature>
<sequence length="1351" mass="158161">MANWTIEQVSDWLKANGFKKQVKMFKDKTIDGNALMKLTDYDISELLLQINTDGSIQESTIGIKSRFRTILKEWKIENQQKKKKNRNKATNNTQPVLPNTVIDSTNSNKGEHKENKDSNNDKCKVSYVINDEIQVNFFKNSKFQSYVINLIKQNVCPVDIKIKQANQKNNESCINYTIKVTGTKQENHIVGRFIKYFDELIKLNTYKQHIIEKWLLNCKSDDIIKNILNKESHVFTVCEMTGIYNQILKVYYFVDEKMDVVQISTEIDDIIQNKILQENILFLSNDNKHTNKFIDMNTNKMILEYRICPTEQYEKELDAIINECKQNNLLISLTWKRYHIDRSKKENMIEIFGYGKLVNEVSQKFKDLFIKHQLRKFKFNEMSSAEFDGLANLCYRKLKNIEREFRHYYGVQFFIEQNYFYASQCLKDEIESRVIKLLSNLKTYTFKSVELYYDIADRLYSNLKTLAKKNHCYCYLKTKTKLKFYPIPRAHENTLNTSQSIIEQSDLFCSLPSVFCRTKLANGSIEVLIGDIAVQKVDIIIIPSTSFGLKESLIERAGEINQLQNQENSTIPFITETTSGRLNCKKILFVNWSVPTWGIDNDYLSESITTFISKTIQYVIANRKQTDSDVYSIAFAVPDMCEQEQVLAEEMIEETMNQIKSIKSFSLNVSFILLPDQKTLHKQFLNILQEVHKGEDNFGMFSCPTSIITITLISLDDDYFTKCEQKINNYLNRCVFNMKLDGFTHWNQHMINAFYKYANDRYVLPKLDNEQQIVLYSHINNVYEVSQKYHLTNRFIQEKTNLMPQLSMETSSACYNIMLSCSSKDLIVSKRLANRLVDEGFSVWMNSKETTTFDQICKKINKSDCIIFCISKHYFEDQLCKKITKYADKIGKHIIFVKIQNYEPIEWLKKLTQKDSCFQLFGSDNNFNLECDKLLLKILQYTKPSYILPLEKPVNRSDVLTQHHTVNSPQTGMMLYFLLTPEQKRSQYEKNIKKLMKLKKEKIMEDENDKENHVNKIQQIIFEKENQCKEYIEHNLRYYPNTDDSEHQIRREEFAYRIKLDSGIFSYKQWLEQNGNLKIILNVAPFTLTGNINDAVFPMLHEALQNSYLLQTLREHHIMPPTPESPSEESNTPITSPLKVPRRIRIPPKKRQSTSDNSVNDESNTSITSPPKTPERIRTPPEKRQSTSNNSVDDEIKPKKISRRVKRLDTSHTSDVNSNDSKKKKEPGESTLKQLSRKRSFSNSEKLEFQMKFVEQMKKNEYELQKLCEDVEYASSKSRTKICYGYPTALFGLCPFPRIKIKPSTTLPTHNTIAIPLKFPWNSGYVTEIRTMSWTNPSTFFFFEASQAEKH</sequence>
<evidence type="ECO:0000256" key="1">
    <source>
        <dbReference type="SAM" id="MobiDB-lite"/>
    </source>
</evidence>
<dbReference type="InterPro" id="IPR035897">
    <property type="entry name" value="Toll_tir_struct_dom_sf"/>
</dbReference>
<dbReference type="Pfam" id="PF13676">
    <property type="entry name" value="TIR_2"/>
    <property type="match status" value="1"/>
</dbReference>
<dbReference type="Proteomes" id="UP000663832">
    <property type="component" value="Unassembled WGS sequence"/>
</dbReference>
<dbReference type="Gene3D" id="3.40.50.10140">
    <property type="entry name" value="Toll/interleukin-1 receptor homology (TIR) domain"/>
    <property type="match status" value="1"/>
</dbReference>
<dbReference type="OrthoDB" id="10012241at2759"/>
<evidence type="ECO:0000313" key="3">
    <source>
        <dbReference type="EMBL" id="CAF1104875.1"/>
    </source>
</evidence>
<feature type="region of interest" description="Disordered" evidence="1">
    <location>
        <begin position="1118"/>
        <end position="1239"/>
    </location>
</feature>
<dbReference type="SUPFAM" id="SSF52200">
    <property type="entry name" value="Toll/Interleukin receptor TIR domain"/>
    <property type="match status" value="1"/>
</dbReference>